<sequence>MNTHRIVSCLSMRNSAASPSYAYSHIHAFCS</sequence>
<organism evidence="3">
    <name type="scientific">Schistosoma curassoni</name>
    <dbReference type="NCBI Taxonomy" id="6186"/>
    <lineage>
        <taxon>Eukaryota</taxon>
        <taxon>Metazoa</taxon>
        <taxon>Spiralia</taxon>
        <taxon>Lophotrochozoa</taxon>
        <taxon>Platyhelminthes</taxon>
        <taxon>Trematoda</taxon>
        <taxon>Digenea</taxon>
        <taxon>Strigeidida</taxon>
        <taxon>Schistosomatoidea</taxon>
        <taxon>Schistosomatidae</taxon>
        <taxon>Schistosoma</taxon>
    </lineage>
</organism>
<gene>
    <name evidence="1" type="ORF">SCUD_LOCUS5967</name>
</gene>
<reference evidence="1 2" key="2">
    <citation type="submission" date="2018-11" db="EMBL/GenBank/DDBJ databases">
        <authorList>
            <consortium name="Pathogen Informatics"/>
        </authorList>
    </citation>
    <scope>NUCLEOTIDE SEQUENCE [LARGE SCALE GENOMIC DNA]</scope>
    <source>
        <strain evidence="1">Dakar</strain>
        <strain evidence="2">Dakar, Senegal</strain>
    </source>
</reference>
<name>A0A183JTC7_9TREM</name>
<dbReference type="AlphaFoldDB" id="A0A183JTC7"/>
<dbReference type="Proteomes" id="UP000279833">
    <property type="component" value="Unassembled WGS sequence"/>
</dbReference>
<dbReference type="WBParaSite" id="SCUD_0000596701-mRNA-1">
    <property type="protein sequence ID" value="SCUD_0000596701-mRNA-1"/>
    <property type="gene ID" value="SCUD_0000596701"/>
</dbReference>
<dbReference type="EMBL" id="UZAK01011255">
    <property type="protein sequence ID" value="VDO99711.1"/>
    <property type="molecule type" value="Genomic_DNA"/>
</dbReference>
<evidence type="ECO:0000313" key="3">
    <source>
        <dbReference type="WBParaSite" id="SCUD_0000596701-mRNA-1"/>
    </source>
</evidence>
<protein>
    <submittedName>
        <fullName evidence="1 3">Uncharacterized protein</fullName>
    </submittedName>
</protein>
<evidence type="ECO:0000313" key="2">
    <source>
        <dbReference type="Proteomes" id="UP000279833"/>
    </source>
</evidence>
<reference evidence="3" key="1">
    <citation type="submission" date="2016-06" db="UniProtKB">
        <authorList>
            <consortium name="WormBaseParasite"/>
        </authorList>
    </citation>
    <scope>IDENTIFICATION</scope>
</reference>
<accession>A0A183JTC7</accession>
<proteinExistence type="predicted"/>
<keyword evidence="2" id="KW-1185">Reference proteome</keyword>
<evidence type="ECO:0000313" key="1">
    <source>
        <dbReference type="EMBL" id="VDO99711.1"/>
    </source>
</evidence>